<accession>A0A367X1Z8</accession>
<reference evidence="1 2" key="1">
    <citation type="submission" date="2014-07" db="EMBL/GenBank/DDBJ databases">
        <title>Draft genome sequence of Thalassospira profundimaris S25-3-2.</title>
        <authorList>
            <person name="Lai Q."/>
            <person name="Shao Z."/>
        </authorList>
    </citation>
    <scope>NUCLEOTIDE SEQUENCE [LARGE SCALE GENOMIC DNA]</scope>
    <source>
        <strain evidence="1 2">S25-3-2</strain>
    </source>
</reference>
<dbReference type="AlphaFoldDB" id="A0A367X1Z8"/>
<comment type="caution">
    <text evidence="1">The sequence shown here is derived from an EMBL/GenBank/DDBJ whole genome shotgun (WGS) entry which is preliminary data.</text>
</comment>
<proteinExistence type="predicted"/>
<dbReference type="RefSeq" id="WP_114089178.1">
    <property type="nucleotide sequence ID" value="NZ_JPWH01000012.1"/>
</dbReference>
<evidence type="ECO:0000313" key="2">
    <source>
        <dbReference type="Proteomes" id="UP000252517"/>
    </source>
</evidence>
<organism evidence="1 2">
    <name type="scientific">Thalassospira profundimaris</name>
    <dbReference type="NCBI Taxonomy" id="502049"/>
    <lineage>
        <taxon>Bacteria</taxon>
        <taxon>Pseudomonadati</taxon>
        <taxon>Pseudomonadota</taxon>
        <taxon>Alphaproteobacteria</taxon>
        <taxon>Rhodospirillales</taxon>
        <taxon>Thalassospiraceae</taxon>
        <taxon>Thalassospira</taxon>
    </lineage>
</organism>
<name>A0A367X1Z8_9PROT</name>
<protein>
    <submittedName>
        <fullName evidence="1">Uncharacterized protein</fullName>
    </submittedName>
</protein>
<gene>
    <name evidence="1" type="ORF">TH25_15665</name>
</gene>
<dbReference type="Proteomes" id="UP000252517">
    <property type="component" value="Unassembled WGS sequence"/>
</dbReference>
<sequence length="91" mass="9964">MLRQSVGQGKVCCHGKIKIPALTAWVIEIFTFNKVGDTAEIKAGHEKEASVGDRWLQVCLPVFCNHDCCEQIKPGQGTAPVYSLKKSAANY</sequence>
<evidence type="ECO:0000313" key="1">
    <source>
        <dbReference type="EMBL" id="RCK47703.1"/>
    </source>
</evidence>
<dbReference type="EMBL" id="JPWH01000012">
    <property type="protein sequence ID" value="RCK47703.1"/>
    <property type="molecule type" value="Genomic_DNA"/>
</dbReference>